<dbReference type="AlphaFoldDB" id="A0AAJ8BN49"/>
<reference evidence="1" key="2">
    <citation type="submission" date="2025-08" db="UniProtKB">
        <authorList>
            <consortium name="RefSeq"/>
        </authorList>
    </citation>
    <scope>IDENTIFICATION</scope>
</reference>
<protein>
    <submittedName>
        <fullName evidence="1">Uncharacterized protein</fullName>
    </submittedName>
</protein>
<organism evidence="1">
    <name type="scientific">Aspergillus niger</name>
    <dbReference type="NCBI Taxonomy" id="5061"/>
    <lineage>
        <taxon>Eukaryota</taxon>
        <taxon>Fungi</taxon>
        <taxon>Dikarya</taxon>
        <taxon>Ascomycota</taxon>
        <taxon>Pezizomycotina</taxon>
        <taxon>Eurotiomycetes</taxon>
        <taxon>Eurotiomycetidae</taxon>
        <taxon>Eurotiales</taxon>
        <taxon>Aspergillaceae</taxon>
        <taxon>Aspergillus</taxon>
        <taxon>Aspergillus subgen. Circumdati</taxon>
    </lineage>
</organism>
<reference evidence="1" key="1">
    <citation type="submission" date="2025-02" db="EMBL/GenBank/DDBJ databases">
        <authorList>
            <consortium name="NCBI Genome Project"/>
        </authorList>
    </citation>
    <scope>NUCLEOTIDE SEQUENCE</scope>
</reference>
<dbReference type="KEGG" id="ang:An04g04850"/>
<sequence>DLSRYPMSYMSDDTDLYQYCMRSREYRVYDFFIYGPLEVVANSLLLAIHMIEGESKTCDPVKHHVIALATNNNRQYTTHSSVAFKCIRKRTALRYSPSHHTVIGHLPASVDRILVVSSKDRLLRCGRDISSS</sequence>
<evidence type="ECO:0000313" key="1">
    <source>
        <dbReference type="RefSeq" id="XP_059600563.1"/>
    </source>
</evidence>
<feature type="non-terminal residue" evidence="1">
    <location>
        <position position="1"/>
    </location>
</feature>
<dbReference type="RefSeq" id="XP_059600563.1">
    <property type="nucleotide sequence ID" value="XM_059747501.1"/>
</dbReference>
<proteinExistence type="predicted"/>
<name>A0AAJ8BN49_ASPNG</name>
<dbReference type="VEuPathDB" id="FungiDB:An04g04850"/>
<dbReference type="GeneID" id="84590895"/>
<gene>
    <name evidence="1" type="ORF">An04g04850</name>
</gene>
<accession>A0AAJ8BN49</accession>